<reference evidence="2" key="1">
    <citation type="submission" date="2016-10" db="EMBL/GenBank/DDBJ databases">
        <authorList>
            <person name="Varghese N."/>
            <person name="Submissions S."/>
        </authorList>
    </citation>
    <scope>NUCLEOTIDE SEQUENCE [LARGE SCALE GENOMIC DNA]</scope>
    <source>
        <strain evidence="2">XBD1002</strain>
    </source>
</reference>
<keyword evidence="2" id="KW-1185">Reference proteome</keyword>
<evidence type="ECO:0000313" key="1">
    <source>
        <dbReference type="EMBL" id="SFI51307.1"/>
    </source>
</evidence>
<dbReference type="OrthoDB" id="359921at2"/>
<gene>
    <name evidence="1" type="ORF">SAMN04487775_102128</name>
</gene>
<protein>
    <submittedName>
        <fullName evidence="1">Uncharacterized protein</fullName>
    </submittedName>
</protein>
<organism evidence="1 2">
    <name type="scientific">Treponema bryantii</name>
    <dbReference type="NCBI Taxonomy" id="163"/>
    <lineage>
        <taxon>Bacteria</taxon>
        <taxon>Pseudomonadati</taxon>
        <taxon>Spirochaetota</taxon>
        <taxon>Spirochaetia</taxon>
        <taxon>Spirochaetales</taxon>
        <taxon>Treponemataceae</taxon>
        <taxon>Treponema</taxon>
    </lineage>
</organism>
<proteinExistence type="predicted"/>
<dbReference type="AlphaFoldDB" id="A0A1I3ITV0"/>
<name>A0A1I3ITV0_9SPIR</name>
<accession>A0A1I3ITV0</accession>
<dbReference type="RefSeq" id="WP_074930509.1">
    <property type="nucleotide sequence ID" value="NZ_FORI01000002.1"/>
</dbReference>
<sequence length="266" mass="29950">MGLLSRASNLDKAEHIPGLAFSDFINKHSLKICALLEKHASNYIVTNSVGFDAQSIFTATSTIDFWAGICKETGHIYNLSGSSLTPLLQLFSFNLKDSLSELSVYKNSSEQILICKEKLSEEAAKDFENIESTEHINNVYTLNSLLKNGSEVLLFNVDIEQAVKEVYQSENKDNSVNYDDFLKAVLNETYNRFTCIYSIPDTTIKSNLHSVKTVFITEKAYSTELIKNHIVLNLNDLFNEASDKLKINFVDKADSCEKIQSFLQVE</sequence>
<dbReference type="Proteomes" id="UP000182737">
    <property type="component" value="Unassembled WGS sequence"/>
</dbReference>
<evidence type="ECO:0000313" key="2">
    <source>
        <dbReference type="Proteomes" id="UP000182737"/>
    </source>
</evidence>
<dbReference type="EMBL" id="FORI01000002">
    <property type="protein sequence ID" value="SFI51307.1"/>
    <property type="molecule type" value="Genomic_DNA"/>
</dbReference>